<dbReference type="GO" id="GO:0055085">
    <property type="term" value="P:transmembrane transport"/>
    <property type="evidence" value="ECO:0007669"/>
    <property type="project" value="InterPro"/>
</dbReference>
<dbReference type="Proteomes" id="UP000187074">
    <property type="component" value="Unassembled WGS sequence"/>
</dbReference>
<feature type="transmembrane region" description="Helical" evidence="7">
    <location>
        <begin position="167"/>
        <end position="190"/>
    </location>
</feature>
<comment type="subcellular location">
    <subcellularLocation>
        <location evidence="1 7">Cell membrane</location>
        <topology evidence="1 7">Multi-pass membrane protein</topology>
    </subcellularLocation>
</comment>
<dbReference type="InterPro" id="IPR035906">
    <property type="entry name" value="MetI-like_sf"/>
</dbReference>
<evidence type="ECO:0000256" key="1">
    <source>
        <dbReference type="ARBA" id="ARBA00004651"/>
    </source>
</evidence>
<keyword evidence="3" id="KW-1003">Cell membrane</keyword>
<dbReference type="Gene3D" id="1.10.3720.10">
    <property type="entry name" value="MetI-like"/>
    <property type="match status" value="1"/>
</dbReference>
<evidence type="ECO:0000259" key="8">
    <source>
        <dbReference type="PROSITE" id="PS50928"/>
    </source>
</evidence>
<dbReference type="STRING" id="1401.BK123_32850"/>
<dbReference type="PANTHER" id="PTHR30193">
    <property type="entry name" value="ABC TRANSPORTER PERMEASE PROTEIN"/>
    <property type="match status" value="1"/>
</dbReference>
<evidence type="ECO:0000256" key="4">
    <source>
        <dbReference type="ARBA" id="ARBA00022692"/>
    </source>
</evidence>
<evidence type="ECO:0000313" key="10">
    <source>
        <dbReference type="Proteomes" id="UP000187074"/>
    </source>
</evidence>
<feature type="transmembrane region" description="Helical" evidence="7">
    <location>
        <begin position="116"/>
        <end position="139"/>
    </location>
</feature>
<reference evidence="9 10" key="1">
    <citation type="submission" date="2016-11" db="EMBL/GenBank/DDBJ databases">
        <title>Paenibacillus species isolates.</title>
        <authorList>
            <person name="Beno S.M."/>
        </authorList>
    </citation>
    <scope>NUCLEOTIDE SEQUENCE [LARGE SCALE GENOMIC DNA]</scope>
    <source>
        <strain evidence="9 10">FSL F4-0100</strain>
    </source>
</reference>
<evidence type="ECO:0000313" key="9">
    <source>
        <dbReference type="EMBL" id="OME86428.1"/>
    </source>
</evidence>
<dbReference type="InterPro" id="IPR051393">
    <property type="entry name" value="ABC_transporter_permease"/>
</dbReference>
<dbReference type="PROSITE" id="PS50928">
    <property type="entry name" value="ABC_TM1"/>
    <property type="match status" value="1"/>
</dbReference>
<dbReference type="AlphaFoldDB" id="A0A1R1ALY1"/>
<accession>A0A1R1ALY1</accession>
<dbReference type="Pfam" id="PF00528">
    <property type="entry name" value="BPD_transp_1"/>
    <property type="match status" value="1"/>
</dbReference>
<feature type="transmembrane region" description="Helical" evidence="7">
    <location>
        <begin position="83"/>
        <end position="104"/>
    </location>
</feature>
<keyword evidence="6 7" id="KW-0472">Membrane</keyword>
<sequence length="311" mass="35195">MAAPKVKRAGKTSIKRFIPMYIMMIPGLIYLLINNYVPMAGIIIAFKHINWNKGIIDSPFAGLSNFEYLFKTKEAWIITRNTLGYNLAFIILGTVLAVAIAIVLNEIRSKFWKKSYQTMILLPYLISIVVVSYLVFALFSSESGFINHSILEPLGLKSISWYTEPKYWPYILTIVHLWKTVGYSCIIYYATVVGIDRGYYEAAVIDGANRWKQIVHITLPSLKPTMITLVLLAIGTIFYSDFGLFYQVPMDSGPLYDVTNTIDTYVYRGLIKLNDVGMSSAAGVYQSLVGFTLVYIANRLVIKFSKENALF</sequence>
<dbReference type="OrthoDB" id="9785836at2"/>
<evidence type="ECO:0000256" key="3">
    <source>
        <dbReference type="ARBA" id="ARBA00022475"/>
    </source>
</evidence>
<protein>
    <submittedName>
        <fullName evidence="9">Sugar ABC transporter permease</fullName>
    </submittedName>
</protein>
<evidence type="ECO:0000256" key="7">
    <source>
        <dbReference type="RuleBase" id="RU363032"/>
    </source>
</evidence>
<dbReference type="RefSeq" id="WP_076326496.1">
    <property type="nucleotide sequence ID" value="NZ_MRTF01000022.1"/>
</dbReference>
<name>A0A1R1ALY1_PAELA</name>
<keyword evidence="2 7" id="KW-0813">Transport</keyword>
<keyword evidence="4 7" id="KW-0812">Transmembrane</keyword>
<comment type="caution">
    <text evidence="9">The sequence shown here is derived from an EMBL/GenBank/DDBJ whole genome shotgun (WGS) entry which is preliminary data.</text>
</comment>
<comment type="similarity">
    <text evidence="7">Belongs to the binding-protein-dependent transport system permease family.</text>
</comment>
<gene>
    <name evidence="9" type="ORF">BK123_32850</name>
</gene>
<dbReference type="InterPro" id="IPR000515">
    <property type="entry name" value="MetI-like"/>
</dbReference>
<evidence type="ECO:0000256" key="5">
    <source>
        <dbReference type="ARBA" id="ARBA00022989"/>
    </source>
</evidence>
<evidence type="ECO:0000256" key="2">
    <source>
        <dbReference type="ARBA" id="ARBA00022448"/>
    </source>
</evidence>
<feature type="transmembrane region" description="Helical" evidence="7">
    <location>
        <begin position="226"/>
        <end position="246"/>
    </location>
</feature>
<evidence type="ECO:0000256" key="6">
    <source>
        <dbReference type="ARBA" id="ARBA00023136"/>
    </source>
</evidence>
<feature type="transmembrane region" description="Helical" evidence="7">
    <location>
        <begin position="21"/>
        <end position="46"/>
    </location>
</feature>
<proteinExistence type="inferred from homology"/>
<dbReference type="SUPFAM" id="SSF161098">
    <property type="entry name" value="MetI-like"/>
    <property type="match status" value="1"/>
</dbReference>
<keyword evidence="5 7" id="KW-1133">Transmembrane helix</keyword>
<dbReference type="CDD" id="cd06261">
    <property type="entry name" value="TM_PBP2"/>
    <property type="match status" value="1"/>
</dbReference>
<feature type="transmembrane region" description="Helical" evidence="7">
    <location>
        <begin position="283"/>
        <end position="302"/>
    </location>
</feature>
<dbReference type="EMBL" id="MRTF01000022">
    <property type="protein sequence ID" value="OME86428.1"/>
    <property type="molecule type" value="Genomic_DNA"/>
</dbReference>
<organism evidence="9 10">
    <name type="scientific">Paenibacillus lautus</name>
    <name type="common">Bacillus lautus</name>
    <dbReference type="NCBI Taxonomy" id="1401"/>
    <lineage>
        <taxon>Bacteria</taxon>
        <taxon>Bacillati</taxon>
        <taxon>Bacillota</taxon>
        <taxon>Bacilli</taxon>
        <taxon>Bacillales</taxon>
        <taxon>Paenibacillaceae</taxon>
        <taxon>Paenibacillus</taxon>
    </lineage>
</organism>
<feature type="domain" description="ABC transmembrane type-1" evidence="8">
    <location>
        <begin position="79"/>
        <end position="297"/>
    </location>
</feature>
<dbReference type="GO" id="GO:0005886">
    <property type="term" value="C:plasma membrane"/>
    <property type="evidence" value="ECO:0007669"/>
    <property type="project" value="UniProtKB-SubCell"/>
</dbReference>
<dbReference type="PANTHER" id="PTHR30193:SF44">
    <property type="entry name" value="LACTOSE TRANSPORT SYSTEM PERMEASE PROTEIN LACF"/>
    <property type="match status" value="1"/>
</dbReference>